<dbReference type="Proteomes" id="UP000251800">
    <property type="component" value="Unassembled WGS sequence"/>
</dbReference>
<gene>
    <name evidence="3" type="ORF">DEH80_04470</name>
</gene>
<name>A0A363UP26_9GAMM</name>
<feature type="signal peptide" evidence="2">
    <location>
        <begin position="1"/>
        <end position="19"/>
    </location>
</feature>
<organism evidence="3 4">
    <name type="scientific">Abyssibacter profundi</name>
    <dbReference type="NCBI Taxonomy" id="2182787"/>
    <lineage>
        <taxon>Bacteria</taxon>
        <taxon>Pseudomonadati</taxon>
        <taxon>Pseudomonadota</taxon>
        <taxon>Gammaproteobacteria</taxon>
        <taxon>Chromatiales</taxon>
        <taxon>Oceanococcaceae</taxon>
        <taxon>Abyssibacter</taxon>
    </lineage>
</organism>
<evidence type="ECO:0000313" key="3">
    <source>
        <dbReference type="EMBL" id="PWN57184.1"/>
    </source>
</evidence>
<sequence length="59" mass="6324">MMKTGLKLLIPLALVGALAACSDDPEPTAESDDTVDKFELEVDDDKVKVNVEEDSDDDG</sequence>
<feature type="region of interest" description="Disordered" evidence="1">
    <location>
        <begin position="22"/>
        <end position="59"/>
    </location>
</feature>
<reference evidence="3 4" key="1">
    <citation type="submission" date="2018-05" db="EMBL/GenBank/DDBJ databases">
        <title>Abyssibacter profundi OUC007T gen. nov., sp. nov, a marine bacterium isolated from seawater of the Mariana Trench.</title>
        <authorList>
            <person name="Zhou S."/>
        </authorList>
    </citation>
    <scope>NUCLEOTIDE SEQUENCE [LARGE SCALE GENOMIC DNA]</scope>
    <source>
        <strain evidence="3 4">OUC007</strain>
    </source>
</reference>
<feature type="compositionally biased region" description="Basic and acidic residues" evidence="1">
    <location>
        <begin position="34"/>
        <end position="51"/>
    </location>
</feature>
<keyword evidence="4" id="KW-1185">Reference proteome</keyword>
<keyword evidence="2" id="KW-0732">Signal</keyword>
<feature type="chain" id="PRO_5017065537" evidence="2">
    <location>
        <begin position="20"/>
        <end position="59"/>
    </location>
</feature>
<evidence type="ECO:0000256" key="2">
    <source>
        <dbReference type="SAM" id="SignalP"/>
    </source>
</evidence>
<dbReference type="EMBL" id="QEQK01000003">
    <property type="protein sequence ID" value="PWN57184.1"/>
    <property type="molecule type" value="Genomic_DNA"/>
</dbReference>
<dbReference type="AlphaFoldDB" id="A0A363UP26"/>
<dbReference type="RefSeq" id="WP_109719264.1">
    <property type="nucleotide sequence ID" value="NZ_QEQK01000003.1"/>
</dbReference>
<feature type="compositionally biased region" description="Acidic residues" evidence="1">
    <location>
        <begin position="23"/>
        <end position="33"/>
    </location>
</feature>
<evidence type="ECO:0000256" key="1">
    <source>
        <dbReference type="SAM" id="MobiDB-lite"/>
    </source>
</evidence>
<comment type="caution">
    <text evidence="3">The sequence shown here is derived from an EMBL/GenBank/DDBJ whole genome shotgun (WGS) entry which is preliminary data.</text>
</comment>
<dbReference type="PROSITE" id="PS51257">
    <property type="entry name" value="PROKAR_LIPOPROTEIN"/>
    <property type="match status" value="1"/>
</dbReference>
<protein>
    <submittedName>
        <fullName evidence="3">Uncharacterized protein</fullName>
    </submittedName>
</protein>
<accession>A0A363UP26</accession>
<proteinExistence type="predicted"/>
<evidence type="ECO:0000313" key="4">
    <source>
        <dbReference type="Proteomes" id="UP000251800"/>
    </source>
</evidence>